<evidence type="ECO:0000256" key="2">
    <source>
        <dbReference type="ARBA" id="ARBA00005982"/>
    </source>
</evidence>
<evidence type="ECO:0000256" key="1">
    <source>
        <dbReference type="ARBA" id="ARBA00004141"/>
    </source>
</evidence>
<keyword evidence="4 7" id="KW-1133">Transmembrane helix</keyword>
<feature type="transmembrane region" description="Helical" evidence="7">
    <location>
        <begin position="374"/>
        <end position="395"/>
    </location>
</feature>
<dbReference type="InterPro" id="IPR036259">
    <property type="entry name" value="MFS_trans_sf"/>
</dbReference>
<accession>A0AAW2YFG2</accession>
<proteinExistence type="inferred from homology"/>
<reference evidence="8" key="2">
    <citation type="journal article" date="2024" name="Plant">
        <title>Genomic evolution and insights into agronomic trait innovations of Sesamum species.</title>
        <authorList>
            <person name="Miao H."/>
            <person name="Wang L."/>
            <person name="Qu L."/>
            <person name="Liu H."/>
            <person name="Sun Y."/>
            <person name="Le M."/>
            <person name="Wang Q."/>
            <person name="Wei S."/>
            <person name="Zheng Y."/>
            <person name="Lin W."/>
            <person name="Duan Y."/>
            <person name="Cao H."/>
            <person name="Xiong S."/>
            <person name="Wang X."/>
            <person name="Wei L."/>
            <person name="Li C."/>
            <person name="Ma Q."/>
            <person name="Ju M."/>
            <person name="Zhao R."/>
            <person name="Li G."/>
            <person name="Mu C."/>
            <person name="Tian Q."/>
            <person name="Mei H."/>
            <person name="Zhang T."/>
            <person name="Gao T."/>
            <person name="Zhang H."/>
        </authorList>
    </citation>
    <scope>NUCLEOTIDE SEQUENCE</scope>
    <source>
        <strain evidence="8">KEN1</strain>
    </source>
</reference>
<feature type="transmembrane region" description="Helical" evidence="7">
    <location>
        <begin position="63"/>
        <end position="82"/>
    </location>
</feature>
<evidence type="ECO:0000256" key="4">
    <source>
        <dbReference type="ARBA" id="ARBA00022989"/>
    </source>
</evidence>
<evidence type="ECO:0000256" key="6">
    <source>
        <dbReference type="ARBA" id="ARBA00044504"/>
    </source>
</evidence>
<dbReference type="GO" id="GO:0016020">
    <property type="term" value="C:membrane"/>
    <property type="evidence" value="ECO:0007669"/>
    <property type="project" value="UniProtKB-SubCell"/>
</dbReference>
<evidence type="ECO:0000256" key="3">
    <source>
        <dbReference type="ARBA" id="ARBA00022692"/>
    </source>
</evidence>
<dbReference type="InterPro" id="IPR000109">
    <property type="entry name" value="POT_fam"/>
</dbReference>
<evidence type="ECO:0000256" key="7">
    <source>
        <dbReference type="SAM" id="Phobius"/>
    </source>
</evidence>
<dbReference type="GO" id="GO:0006857">
    <property type="term" value="P:oligopeptide transport"/>
    <property type="evidence" value="ECO:0007669"/>
    <property type="project" value="InterPro"/>
</dbReference>
<evidence type="ECO:0000313" key="8">
    <source>
        <dbReference type="EMBL" id="KAL0464517.1"/>
    </source>
</evidence>
<feature type="transmembrane region" description="Helical" evidence="7">
    <location>
        <begin position="415"/>
        <end position="439"/>
    </location>
</feature>
<feature type="transmembrane region" description="Helical" evidence="7">
    <location>
        <begin position="187"/>
        <end position="207"/>
    </location>
</feature>
<dbReference type="EMBL" id="JACGWN010000001">
    <property type="protein sequence ID" value="KAL0464517.1"/>
    <property type="molecule type" value="Genomic_DNA"/>
</dbReference>
<keyword evidence="5 7" id="KW-0472">Membrane</keyword>
<feature type="transmembrane region" description="Helical" evidence="7">
    <location>
        <begin position="21"/>
        <end position="43"/>
    </location>
</feature>
<feature type="transmembrane region" description="Helical" evidence="7">
    <location>
        <begin position="161"/>
        <end position="180"/>
    </location>
</feature>
<dbReference type="AlphaFoldDB" id="A0AAW2YFG2"/>
<feature type="transmembrane region" description="Helical" evidence="7">
    <location>
        <begin position="297"/>
        <end position="318"/>
    </location>
</feature>
<protein>
    <submittedName>
        <fullName evidence="8">Protein NRT1/ PTR FAMILY 5.4</fullName>
    </submittedName>
</protein>
<feature type="transmembrane region" description="Helical" evidence="7">
    <location>
        <begin position="89"/>
        <end position="109"/>
    </location>
</feature>
<keyword evidence="3 7" id="KW-0812">Transmembrane</keyword>
<dbReference type="PROSITE" id="PS01022">
    <property type="entry name" value="PTR2_1"/>
    <property type="match status" value="1"/>
</dbReference>
<dbReference type="SUPFAM" id="SSF103473">
    <property type="entry name" value="MFS general substrate transporter"/>
    <property type="match status" value="1"/>
</dbReference>
<comment type="similarity">
    <text evidence="6">Belongs to the major facilitator superfamily. Phosphate:H(+) symporter (TC 2.A.1.9) family.</text>
</comment>
<evidence type="ECO:0000256" key="5">
    <source>
        <dbReference type="ARBA" id="ARBA00023136"/>
    </source>
</evidence>
<organism evidence="8">
    <name type="scientific">Sesamum latifolium</name>
    <dbReference type="NCBI Taxonomy" id="2727402"/>
    <lineage>
        <taxon>Eukaryota</taxon>
        <taxon>Viridiplantae</taxon>
        <taxon>Streptophyta</taxon>
        <taxon>Embryophyta</taxon>
        <taxon>Tracheophyta</taxon>
        <taxon>Spermatophyta</taxon>
        <taxon>Magnoliopsida</taxon>
        <taxon>eudicotyledons</taxon>
        <taxon>Gunneridae</taxon>
        <taxon>Pentapetalae</taxon>
        <taxon>asterids</taxon>
        <taxon>lamiids</taxon>
        <taxon>Lamiales</taxon>
        <taxon>Pedaliaceae</taxon>
        <taxon>Sesamum</taxon>
    </lineage>
</organism>
<dbReference type="GO" id="GO:0022857">
    <property type="term" value="F:transmembrane transporter activity"/>
    <property type="evidence" value="ECO:0007669"/>
    <property type="project" value="InterPro"/>
</dbReference>
<dbReference type="Pfam" id="PF00854">
    <property type="entry name" value="PTR2"/>
    <property type="match status" value="1"/>
</dbReference>
<reference evidence="8" key="1">
    <citation type="submission" date="2020-06" db="EMBL/GenBank/DDBJ databases">
        <authorList>
            <person name="Li T."/>
            <person name="Hu X."/>
            <person name="Zhang T."/>
            <person name="Song X."/>
            <person name="Zhang H."/>
            <person name="Dai N."/>
            <person name="Sheng W."/>
            <person name="Hou X."/>
            <person name="Wei L."/>
        </authorList>
    </citation>
    <scope>NUCLEOTIDE SEQUENCE</scope>
    <source>
        <strain evidence="8">KEN1</strain>
        <tissue evidence="8">Leaf</tissue>
    </source>
</reference>
<comment type="caution">
    <text evidence="8">The sequence shown here is derived from an EMBL/GenBank/DDBJ whole genome shotgun (WGS) entry which is preliminary data.</text>
</comment>
<comment type="similarity">
    <text evidence="2">Belongs to the major facilitator superfamily. Proton-dependent oligopeptide transporter (POT/PTR) (TC 2.A.17) family.</text>
</comment>
<dbReference type="Gene3D" id="1.20.1250.20">
    <property type="entry name" value="MFS general substrate transporter like domains"/>
    <property type="match status" value="1"/>
</dbReference>
<dbReference type="PANTHER" id="PTHR11654">
    <property type="entry name" value="OLIGOPEPTIDE TRANSPORTER-RELATED"/>
    <property type="match status" value="1"/>
</dbReference>
<feature type="transmembrane region" description="Helical" evidence="7">
    <location>
        <begin position="330"/>
        <end position="354"/>
    </location>
</feature>
<name>A0AAW2YFG2_9LAMI</name>
<feature type="transmembrane region" description="Helical" evidence="7">
    <location>
        <begin position="459"/>
        <end position="478"/>
    </location>
</feature>
<sequence length="509" mass="55217">MATNFPTKQPSMSRGGWKSAIFIIFVEVAERFAYYGVAGNLFMYLTKVLGQPTATAAKNVNTWQGVSAIFPMVGGFLADSYVGRFKTILIASIIYLIGLVLLTVAVSAVPLPLRHIVFFIALYILSIGEGGHKPCVQTFAADQFDESIPEEKTAKSSFFNWWYVGIVCGATTAVLVVIYVEDYVGWSLGFGMLAVAVAAALLVFLAGTGGYRRQAPVGSPFTRVAQVVVAAARKRGLSEREGRGVCDEDDMNMEGGAGFLDKAMIIDNVDASSEKRNPWRLCPVHQVEEAKLVFQLIPIWFSCLMFAIVIAQLGTYFTKQGSTMNRSITPAFQIPAASFQVFTGLTILASVLLYERALVPLTRALTGHPSGITILQRIGTGLLLSMLTMAVAACVEGQRVRIARENGLLDDPKSVVPMAVWWLIPQYVLCGLSDVFTVIGLQELFYEQMPVGMRSIGAAAYITVTGVGSFLSSGLISIVQGISSRCGHEWLGTTLIEGMLSIFIGFWLQ</sequence>
<dbReference type="FunFam" id="1.20.1250.20:FF:000410">
    <property type="entry name" value="POT family protein"/>
    <property type="match status" value="1"/>
</dbReference>
<dbReference type="InterPro" id="IPR018456">
    <property type="entry name" value="PTR2_symporter_CS"/>
</dbReference>
<gene>
    <name evidence="8" type="ORF">Slati_0339300</name>
</gene>
<feature type="transmembrane region" description="Helical" evidence="7">
    <location>
        <begin position="490"/>
        <end position="508"/>
    </location>
</feature>
<comment type="subcellular location">
    <subcellularLocation>
        <location evidence="1">Membrane</location>
        <topology evidence="1">Multi-pass membrane protein</topology>
    </subcellularLocation>
</comment>